<proteinExistence type="predicted"/>
<dbReference type="PANTHER" id="PTHR48207">
    <property type="entry name" value="SUCCINATE--HYDROXYMETHYLGLUTARATE COA-TRANSFERASE"/>
    <property type="match status" value="1"/>
</dbReference>
<reference evidence="2 3" key="1">
    <citation type="submission" date="2017-12" db="EMBL/GenBank/DDBJ databases">
        <title>Genome sequence of the active heterotrophic nitrifier-denitrifier, Cupriavidus pauculus UM1.</title>
        <authorList>
            <person name="Putonti C."/>
            <person name="Castignetti D."/>
        </authorList>
    </citation>
    <scope>NUCLEOTIDE SEQUENCE [LARGE SCALE GENOMIC DNA]</scope>
    <source>
        <strain evidence="2 3">UM1</strain>
    </source>
</reference>
<protein>
    <submittedName>
        <fullName evidence="2">Carnitine dehydratase</fullName>
    </submittedName>
</protein>
<dbReference type="GO" id="GO:0008410">
    <property type="term" value="F:CoA-transferase activity"/>
    <property type="evidence" value="ECO:0007669"/>
    <property type="project" value="TreeGrafter"/>
</dbReference>
<comment type="caution">
    <text evidence="2">The sequence shown here is derived from an EMBL/GenBank/DDBJ whole genome shotgun (WGS) entry which is preliminary data.</text>
</comment>
<evidence type="ECO:0000256" key="1">
    <source>
        <dbReference type="ARBA" id="ARBA00022679"/>
    </source>
</evidence>
<name>A0A2N5C4G6_9BURK</name>
<dbReference type="AlphaFoldDB" id="A0A2N5C4G6"/>
<evidence type="ECO:0000313" key="2">
    <source>
        <dbReference type="EMBL" id="PLP97106.1"/>
    </source>
</evidence>
<evidence type="ECO:0000313" key="3">
    <source>
        <dbReference type="Proteomes" id="UP000234341"/>
    </source>
</evidence>
<dbReference type="SUPFAM" id="SSF89796">
    <property type="entry name" value="CoA-transferase family III (CaiB/BaiF)"/>
    <property type="match status" value="1"/>
</dbReference>
<dbReference type="InterPro" id="IPR003673">
    <property type="entry name" value="CoA-Trfase_fam_III"/>
</dbReference>
<dbReference type="PANTHER" id="PTHR48207:SF3">
    <property type="entry name" value="SUCCINATE--HYDROXYMETHYLGLUTARATE COA-TRANSFERASE"/>
    <property type="match status" value="1"/>
</dbReference>
<accession>A0A2N5C4G6</accession>
<sequence length="382" mass="40549">MTPSQSGKSGALAGIRVVDLSRILGGPFCGQILGDHGADVLKIEPPQGDDTRTWGPPFRDGVASYYFGLNRNKRVMKLDLTADADRAVLLALLADADVLVENFKTGTMEKWGLGYDALSQRFPRLVHCRVSGFGADGPLGGLPGYDAAIQAMAGIMSINGEADRDPLRVGLPVVDMVTGLNAALGVLLALQERERSGRGQFVEAALYDSGLSLLHPHAANWFMNGKTPGRTGNAHPNIYPYDTVATATDPIFLAVGNDRQFRILCAHIGVAELADDERFATAGARSVNRAQLKGTLESKLAAWDGKALADELSAAGVPCAPVLSVPDALTHPHTAHREMVVEMPGGYKGLGAPVKLSRTPATYRYAPLTEGNAFLPREAAND</sequence>
<dbReference type="Pfam" id="PF02515">
    <property type="entry name" value="CoA_transf_3"/>
    <property type="match status" value="1"/>
</dbReference>
<keyword evidence="1" id="KW-0808">Transferase</keyword>
<gene>
    <name evidence="2" type="ORF">CYJ10_28920</name>
</gene>
<organism evidence="2 3">
    <name type="scientific">Cupriavidus pauculus</name>
    <dbReference type="NCBI Taxonomy" id="82633"/>
    <lineage>
        <taxon>Bacteria</taxon>
        <taxon>Pseudomonadati</taxon>
        <taxon>Pseudomonadota</taxon>
        <taxon>Betaproteobacteria</taxon>
        <taxon>Burkholderiales</taxon>
        <taxon>Burkholderiaceae</taxon>
        <taxon>Cupriavidus</taxon>
    </lineage>
</organism>
<dbReference type="Proteomes" id="UP000234341">
    <property type="component" value="Unassembled WGS sequence"/>
</dbReference>
<dbReference type="RefSeq" id="WP_101684868.1">
    <property type="nucleotide sequence ID" value="NZ_PJRP01000020.1"/>
</dbReference>
<dbReference type="Gene3D" id="3.30.1540.10">
    <property type="entry name" value="formyl-coa transferase, domain 3"/>
    <property type="match status" value="1"/>
</dbReference>
<dbReference type="Gene3D" id="3.40.50.10540">
    <property type="entry name" value="Crotonobetainyl-coa:carnitine coa-transferase, domain 1"/>
    <property type="match status" value="1"/>
</dbReference>
<dbReference type="STRING" id="82633.GCA_000974605_03026"/>
<dbReference type="OrthoDB" id="5294844at2"/>
<dbReference type="InterPro" id="IPR023606">
    <property type="entry name" value="CoA-Trfase_III_dom_1_sf"/>
</dbReference>
<dbReference type="EMBL" id="PJRP01000020">
    <property type="protein sequence ID" value="PLP97106.1"/>
    <property type="molecule type" value="Genomic_DNA"/>
</dbReference>
<dbReference type="InterPro" id="IPR044855">
    <property type="entry name" value="CoA-Trfase_III_dom3_sf"/>
</dbReference>
<dbReference type="InterPro" id="IPR050483">
    <property type="entry name" value="CoA-transferase_III_domain"/>
</dbReference>